<dbReference type="EMBL" id="BGPR01000158">
    <property type="protein sequence ID" value="GBM00548.1"/>
    <property type="molecule type" value="Genomic_DNA"/>
</dbReference>
<gene>
    <name evidence="1" type="ORF">AVEN_77358_1</name>
</gene>
<dbReference type="OrthoDB" id="411871at2759"/>
<reference evidence="1 2" key="1">
    <citation type="journal article" date="2019" name="Sci. Rep.">
        <title>Orb-weaving spider Araneus ventricosus genome elucidates the spidroin gene catalogue.</title>
        <authorList>
            <person name="Kono N."/>
            <person name="Nakamura H."/>
            <person name="Ohtoshi R."/>
            <person name="Moran D.A.P."/>
            <person name="Shinohara A."/>
            <person name="Yoshida Y."/>
            <person name="Fujiwara M."/>
            <person name="Mori M."/>
            <person name="Tomita M."/>
            <person name="Arakawa K."/>
        </authorList>
    </citation>
    <scope>NUCLEOTIDE SEQUENCE [LARGE SCALE GENOMIC DNA]</scope>
</reference>
<comment type="caution">
    <text evidence="1">The sequence shown here is derived from an EMBL/GenBank/DDBJ whole genome shotgun (WGS) entry which is preliminary data.</text>
</comment>
<sequence length="293" mass="33176">MISVQDYPGKVAPEFRSYQRTLQTTRTDRSDSGSAKSFALKILSELYPYYPHQQTIDQTPTVEEPPFQDTEITQVLKAIPQNKTPGITTGRFTNHTPDHKNKAVLRVSALGLCFGISLTTKSLLKNFLLVQAFADDFVFHICSGTRDGLKILAQQALDIFNTSTDKNQLQISTSKSTFILIEKLVRGPTIKWGTESMKRTHIKYLGIILDENLNWAAHIKHKGMKAALTHQRITRIAETTWGLKQGYRRILYSTMAERMSLHGAAAWALNFTSCQKKLLLTIQRKFLLFITEA</sequence>
<name>A0A4Y2C9W4_ARAVE</name>
<organism evidence="1 2">
    <name type="scientific">Araneus ventricosus</name>
    <name type="common">Orbweaver spider</name>
    <name type="synonym">Epeira ventricosa</name>
    <dbReference type="NCBI Taxonomy" id="182803"/>
    <lineage>
        <taxon>Eukaryota</taxon>
        <taxon>Metazoa</taxon>
        <taxon>Ecdysozoa</taxon>
        <taxon>Arthropoda</taxon>
        <taxon>Chelicerata</taxon>
        <taxon>Arachnida</taxon>
        <taxon>Araneae</taxon>
        <taxon>Araneomorphae</taxon>
        <taxon>Entelegynae</taxon>
        <taxon>Araneoidea</taxon>
        <taxon>Araneidae</taxon>
        <taxon>Araneus</taxon>
    </lineage>
</organism>
<dbReference type="AlphaFoldDB" id="A0A4Y2C9W4"/>
<proteinExistence type="predicted"/>
<evidence type="ECO:0000313" key="1">
    <source>
        <dbReference type="EMBL" id="GBM00548.1"/>
    </source>
</evidence>
<evidence type="ECO:0008006" key="3">
    <source>
        <dbReference type="Google" id="ProtNLM"/>
    </source>
</evidence>
<evidence type="ECO:0000313" key="2">
    <source>
        <dbReference type="Proteomes" id="UP000499080"/>
    </source>
</evidence>
<protein>
    <recommendedName>
        <fullName evidence="3">Reverse transcriptase domain-containing protein</fullName>
    </recommendedName>
</protein>
<dbReference type="Proteomes" id="UP000499080">
    <property type="component" value="Unassembled WGS sequence"/>
</dbReference>
<keyword evidence="2" id="KW-1185">Reference proteome</keyword>
<accession>A0A4Y2C9W4</accession>